<dbReference type="RefSeq" id="WP_135310567.1">
    <property type="nucleotide sequence ID" value="NZ_QUZT01000063.1"/>
</dbReference>
<dbReference type="OrthoDB" id="5572038at2"/>
<evidence type="ECO:0000313" key="1">
    <source>
        <dbReference type="EMBL" id="TFY88045.1"/>
    </source>
</evidence>
<comment type="caution">
    <text evidence="1">The sequence shown here is derived from an EMBL/GenBank/DDBJ whole genome shotgun (WGS) entry which is preliminary data.</text>
</comment>
<keyword evidence="2" id="KW-1185">Reference proteome</keyword>
<accession>A0A4Z0AMZ0</accession>
<evidence type="ECO:0000313" key="2">
    <source>
        <dbReference type="Proteomes" id="UP000297734"/>
    </source>
</evidence>
<gene>
    <name evidence="1" type="ORF">DYL61_25090</name>
</gene>
<proteinExistence type="predicted"/>
<sequence length="1576" mass="175017">MTSPPNREAGDRLLADRLIDHLKRPQASIQVPADSTLGAWWQLLRSAVGRPEHSRIRQIVDPDDAGLPDSDSLPPRQIVRFYGYPQPLDRAQRSVVSEALAQGFADQAALKFAFAALDQDRKSLAAQLLHHVSQHDVSDEPFTLLTVYRAHFWLGSESRLAVDMRSASTLLTQITAHTPTSGQLPDSLEYDPWDMRVTAAQENGWRVEIAQDSMLRGAALERLKSLAARLDAVIRLDGKVSLAYVLKAHDLPLPDTRDAAWDLIDQLRNEVPLAVPPGCDLAHSANALEHFRHQLNVTPARLQSPRYANYWEALGQPQQGPLTLSAEQRVAVRQVVNATLSGRASGLLEYLAGDLAPSFSTAMADVQVQQLLARPVARPLADQLMARVGWREGPVYWASRDALMLAAILLDLDPKAGESRYSVAGLNLNHSDFHGRPYRALRNHIELHLIDTGRVTSRCVALAAHLLLAGIAPECLVRDIPQSLYFMSSHAWMVFKHGVLMAEELAPGAARLMEFADVMALATRQSDDAQENQWREHYATGPLIDWAQAQGELPAPSLTPDALNLVKDKLTSRLQKLREASRHLVTPMTSRRSLALADLQRVFPGHGGLEEKCLRWVGSPLGIPPHTLPGHTLHSLVDLHMSGDLQPMHARWRSLDAKVDLNALLPRLVHLKPVLPLFNETATAHIANLKQAYTCAIQYLLAQLPLADRHHLQHGTLQLLVVRQPARVPENRESLPEKMARTGRFGLWLRCEHHQVIHDYELFPLLNYIQKNHRLPAHLTLGGHRLTVTTGTPHSTEPVTHLFTGSLLALDWPAYAEGLQPTSAARSTVVVDPIATFDATLEPREALTFDAPRNRLLATTIVEKHFFLDIDTLLNQARGSTTLEDQRNSAERLSEALLNLIPFRACVTDMSSGNTRQMIDGAWSCFFDLFGLFVPTRHWLTSGLADLQKSLPTSVKLLQLTRLSAGYLNATLNPLEGVPALWRLGRNGLLRLNHAGQRALAGALRQARQRLAHNTPYSRLLNEFDLDTAITVQTITAMDGYAARVAGTWFETPPWVMQRLNTTDLITQNGIWRVLPDNPDRFEPLTSPRFAQLAGTLDQQCATGRSKRSPVPFVCFTKTLYALRKDIHKRRVQALDHIRLIPGPTVDGAKRKLVFNRRVYEVTPQATEFELTPLPQPRPLVYKPQTTGKRIDNEPQFGLPDDELDNKLSLESAVVRVHALVDGIDDIRTRRALKVSLHQPGMSTQVQWVVEADAGVFYRANTTPAGGDALLFNQLDYSLGGEHQALIRAFCERRNQYLNAGSMIADQPLVTLPTLEVLWRQLSRRGFDAAKVARIKVKAGGLSVMKQRELLLNASDQGRRLDINVVSKPVQLDIWPPRPTVPGGAPSIDQINGYLAQQANTSTQGVVQSTGIGSANVVSSTPQDIRRMQVAQSVVMWEYSKIGHVNYTEAILKTGAGNCDQMAHVAREVIRTNGGSARVWSGKGHTFVVVGAPPAGLQQTVDFSEPGWSGLWVCDPWTAITCPAQVYLRELNVKMIAWDLQDISIYFHDGIQHRWGRANDPAWLNPLMTGPKHPQP</sequence>
<name>A0A4Z0AMZ0_9PSED</name>
<reference evidence="1 2" key="1">
    <citation type="journal article" date="2019" name="Syst. Appl. Microbiol.">
        <title>New species of pathogenic Pseudomonas isolated from citrus in Tunisia: Proposal of Pseudomonas kairouanensis sp. nov. and Pseudomonas nabeulensis sp. nov.</title>
        <authorList>
            <person name="Oueslati M."/>
            <person name="Mulet M."/>
            <person name="Gomila M."/>
            <person name="Berge O."/>
            <person name="Hajlaoui M.R."/>
            <person name="Lalucat J."/>
            <person name="Sadfi-Zouaoui N."/>
            <person name="Garcia-Valdes E."/>
        </authorList>
    </citation>
    <scope>NUCLEOTIDE SEQUENCE [LARGE SCALE GENOMIC DNA]</scope>
    <source>
        <strain evidence="1 2">E10B</strain>
    </source>
</reference>
<dbReference type="EMBL" id="QUZT01000063">
    <property type="protein sequence ID" value="TFY88045.1"/>
    <property type="molecule type" value="Genomic_DNA"/>
</dbReference>
<protein>
    <submittedName>
        <fullName evidence="1">Uncharacterized protein</fullName>
    </submittedName>
</protein>
<dbReference type="Proteomes" id="UP000297734">
    <property type="component" value="Unassembled WGS sequence"/>
</dbReference>
<organism evidence="1 2">
    <name type="scientific">Pseudomonas nabeulensis</name>
    <dbReference type="NCBI Taxonomy" id="2293833"/>
    <lineage>
        <taxon>Bacteria</taxon>
        <taxon>Pseudomonadati</taxon>
        <taxon>Pseudomonadota</taxon>
        <taxon>Gammaproteobacteria</taxon>
        <taxon>Pseudomonadales</taxon>
        <taxon>Pseudomonadaceae</taxon>
        <taxon>Pseudomonas</taxon>
    </lineage>
</organism>